<evidence type="ECO:0000256" key="1">
    <source>
        <dbReference type="ARBA" id="ARBA00022516"/>
    </source>
</evidence>
<dbReference type="GO" id="GO:0006633">
    <property type="term" value="P:fatty acid biosynthetic process"/>
    <property type="evidence" value="ECO:0007669"/>
    <property type="project" value="InterPro"/>
</dbReference>
<dbReference type="InterPro" id="IPR007431">
    <property type="entry name" value="ACP_PD"/>
</dbReference>
<evidence type="ECO:0000256" key="2">
    <source>
        <dbReference type="ARBA" id="ARBA00022801"/>
    </source>
</evidence>
<dbReference type="PIRSF" id="PIRSF011489">
    <property type="entry name" value="DUF479"/>
    <property type="match status" value="1"/>
</dbReference>
<keyword evidence="1" id="KW-0444">Lipid biosynthesis</keyword>
<dbReference type="AlphaFoldDB" id="Q3A1P5"/>
<dbReference type="Proteomes" id="UP000002534">
    <property type="component" value="Chromosome"/>
</dbReference>
<dbReference type="EMBL" id="CP000142">
    <property type="protein sequence ID" value="ABA89712.1"/>
    <property type="molecule type" value="Genomic_DNA"/>
</dbReference>
<keyword evidence="2" id="KW-0378">Hydrolase</keyword>
<evidence type="ECO:0000256" key="3">
    <source>
        <dbReference type="ARBA" id="ARBA00023098"/>
    </source>
</evidence>
<dbReference type="OrthoDB" id="8442777at2"/>
<protein>
    <submittedName>
        <fullName evidence="4">Acyl carrier protein phosphodiesterase, putative</fullName>
    </submittedName>
</protein>
<dbReference type="Pfam" id="PF04336">
    <property type="entry name" value="ACP_PD"/>
    <property type="match status" value="1"/>
</dbReference>
<reference evidence="5" key="1">
    <citation type="submission" date="2005-10" db="EMBL/GenBank/DDBJ databases">
        <title>Complete sequence of Pelobacter carbinolicus DSM 2380.</title>
        <authorList>
            <person name="Copeland A."/>
            <person name="Lucas S."/>
            <person name="Lapidus A."/>
            <person name="Barry K."/>
            <person name="Detter J.C."/>
            <person name="Glavina T."/>
            <person name="Hammon N."/>
            <person name="Israni S."/>
            <person name="Pitluck S."/>
            <person name="Chertkov O."/>
            <person name="Schmutz J."/>
            <person name="Larimer F."/>
            <person name="Land M."/>
            <person name="Kyrpides N."/>
            <person name="Ivanova N."/>
            <person name="Richardson P."/>
        </authorList>
    </citation>
    <scope>NUCLEOTIDE SEQUENCE [LARGE SCALE GENOMIC DNA]</scope>
    <source>
        <strain evidence="5">DSM 2380 / NBRC 103641 / GraBd1</strain>
    </source>
</reference>
<name>Q3A1P5_SYNC1</name>
<organism evidence="4 5">
    <name type="scientific">Syntrophotalea carbinolica (strain DSM 2380 / NBRC 103641 / GraBd1)</name>
    <name type="common">Pelobacter carbinolicus</name>
    <dbReference type="NCBI Taxonomy" id="338963"/>
    <lineage>
        <taxon>Bacteria</taxon>
        <taxon>Pseudomonadati</taxon>
        <taxon>Thermodesulfobacteriota</taxon>
        <taxon>Desulfuromonadia</taxon>
        <taxon>Desulfuromonadales</taxon>
        <taxon>Syntrophotaleaceae</taxon>
        <taxon>Syntrophotalea</taxon>
    </lineage>
</organism>
<dbReference type="PANTHER" id="PTHR38764:SF1">
    <property type="entry name" value="ACYL CARRIER PROTEIN PHOSPHODIESTERASE"/>
    <property type="match status" value="1"/>
</dbReference>
<evidence type="ECO:0000313" key="4">
    <source>
        <dbReference type="EMBL" id="ABA89712.1"/>
    </source>
</evidence>
<evidence type="ECO:0000313" key="5">
    <source>
        <dbReference type="Proteomes" id="UP000002534"/>
    </source>
</evidence>
<dbReference type="GO" id="GO:0008770">
    <property type="term" value="F:[acyl-carrier-protein] phosphodiesterase activity"/>
    <property type="evidence" value="ECO:0007669"/>
    <property type="project" value="InterPro"/>
</dbReference>
<dbReference type="STRING" id="338963.Pcar_2473"/>
<dbReference type="RefSeq" id="WP_011342239.1">
    <property type="nucleotide sequence ID" value="NC_007498.2"/>
</dbReference>
<dbReference type="PANTHER" id="PTHR38764">
    <property type="entry name" value="ACYL CARRIER PROTEIN PHOSPHODIESTERASE"/>
    <property type="match status" value="1"/>
</dbReference>
<proteinExistence type="predicted"/>
<accession>Q3A1P5</accession>
<gene>
    <name evidence="4" type="primary">acpH</name>
    <name evidence="4" type="ordered locus">Pcar_2473</name>
</gene>
<dbReference type="eggNOG" id="COG3124">
    <property type="taxonomic scope" value="Bacteria"/>
</dbReference>
<sequence length="199" mass="23326">MNHLLHLYLVDPHPECRLGALFGDYVKGPLDQRLPDGIRHGIMHHRRLDSFAETSVVFRRSRKRLNPALRHCRGILVDMAYDHFLAQNWETYHHQPLEDFATSIYRLLQHHQSTLPKRLQASLPRMLAANWLVALRHIEHIDSVLHRLASRLSRPNLLATGKAEILRNRHGLEADFTAFMVECRHRFQSPPSRHLMQSR</sequence>
<keyword evidence="3" id="KW-0443">Lipid metabolism</keyword>
<keyword evidence="5" id="KW-1185">Reference proteome</keyword>
<reference evidence="4 5" key="2">
    <citation type="journal article" date="2012" name="BMC Genomics">
        <title>The genome of Pelobacter carbinolicus reveals surprising metabolic capabilities and physiological features.</title>
        <authorList>
            <person name="Aklujkar M."/>
            <person name="Haveman S.A."/>
            <person name="Didonato R.Jr."/>
            <person name="Chertkov O."/>
            <person name="Han C.S."/>
            <person name="Land M.L."/>
            <person name="Brown P."/>
            <person name="Lovley D.R."/>
        </authorList>
    </citation>
    <scope>NUCLEOTIDE SEQUENCE [LARGE SCALE GENOMIC DNA]</scope>
    <source>
        <strain evidence="5">DSM 2380 / NBRC 103641 / GraBd1</strain>
    </source>
</reference>
<dbReference type="HOGENOM" id="CLU_099370_1_1_7"/>
<dbReference type="KEGG" id="pca:Pcar_2473"/>